<evidence type="ECO:0000313" key="3">
    <source>
        <dbReference type="Proteomes" id="UP000247973"/>
    </source>
</evidence>
<dbReference type="Pfam" id="PF21983">
    <property type="entry name" value="NikA-like"/>
    <property type="match status" value="1"/>
</dbReference>
<gene>
    <name evidence="2" type="ORF">CLV62_14215</name>
</gene>
<comment type="caution">
    <text evidence="2">The sequence shown here is derived from an EMBL/GenBank/DDBJ whole genome shotgun (WGS) entry which is preliminary data.</text>
</comment>
<protein>
    <submittedName>
        <fullName evidence="2">Relaxase/mobilization nuclease-like protein</fullName>
    </submittedName>
</protein>
<dbReference type="Proteomes" id="UP000247973">
    <property type="component" value="Unassembled WGS sequence"/>
</dbReference>
<proteinExistence type="predicted"/>
<evidence type="ECO:0000313" key="2">
    <source>
        <dbReference type="EMBL" id="PXV58868.1"/>
    </source>
</evidence>
<dbReference type="EMBL" id="QICL01000042">
    <property type="protein sequence ID" value="PXV58868.1"/>
    <property type="molecule type" value="Genomic_DNA"/>
</dbReference>
<organism evidence="2 3">
    <name type="scientific">Dysgonomonas alginatilytica</name>
    <dbReference type="NCBI Taxonomy" id="1605892"/>
    <lineage>
        <taxon>Bacteria</taxon>
        <taxon>Pseudomonadati</taxon>
        <taxon>Bacteroidota</taxon>
        <taxon>Bacteroidia</taxon>
        <taxon>Bacteroidales</taxon>
        <taxon>Dysgonomonadaceae</taxon>
        <taxon>Dysgonomonas</taxon>
    </lineage>
</organism>
<dbReference type="InterPro" id="IPR005094">
    <property type="entry name" value="Endonuclease_MobA/VirD2"/>
</dbReference>
<name>A0A2V3PIS9_9BACT</name>
<reference evidence="2 3" key="1">
    <citation type="submission" date="2018-03" db="EMBL/GenBank/DDBJ databases">
        <title>Genomic Encyclopedia of Archaeal and Bacterial Type Strains, Phase II (KMG-II): from individual species to whole genera.</title>
        <authorList>
            <person name="Goeker M."/>
        </authorList>
    </citation>
    <scope>NUCLEOTIDE SEQUENCE [LARGE SCALE GENOMIC DNA]</scope>
    <source>
        <strain evidence="2 3">DSM 100214</strain>
    </source>
</reference>
<dbReference type="AlphaFoldDB" id="A0A2V3PIS9"/>
<evidence type="ECO:0000259" key="1">
    <source>
        <dbReference type="Pfam" id="PF03432"/>
    </source>
</evidence>
<accession>A0A2V3PIS9</accession>
<sequence>MAPEDYTIVQRRALKVGLTATRYARKMTLSGGVKSRFTVEELDMMRKLSGIKGKGFGGCVRYVMNDSHELLEAEGVFADSAKSIIRSFAVQRSGRKEIKQPVGHIPISFSLEDTARMTYDFFQLAKEYMEEKGIKNTQYIIVRHHKKSPDYE</sequence>
<dbReference type="InterPro" id="IPR053842">
    <property type="entry name" value="NikA-like"/>
</dbReference>
<dbReference type="Pfam" id="PF03432">
    <property type="entry name" value="Relaxase"/>
    <property type="match status" value="1"/>
</dbReference>
<keyword evidence="3" id="KW-1185">Reference proteome</keyword>
<feature type="domain" description="MobA/VirD2-like nuclease" evidence="1">
    <location>
        <begin position="62"/>
        <end position="147"/>
    </location>
</feature>